<dbReference type="GO" id="GO:0005524">
    <property type="term" value="F:ATP binding"/>
    <property type="evidence" value="ECO:0007669"/>
    <property type="project" value="UniProtKB-KW"/>
</dbReference>
<feature type="region of interest" description="Disordered" evidence="11">
    <location>
        <begin position="1112"/>
        <end position="1147"/>
    </location>
</feature>
<feature type="compositionally biased region" description="Polar residues" evidence="11">
    <location>
        <begin position="1135"/>
        <end position="1147"/>
    </location>
</feature>
<feature type="region of interest" description="Disordered" evidence="11">
    <location>
        <begin position="1320"/>
        <end position="1373"/>
    </location>
</feature>
<evidence type="ECO:0000256" key="3">
    <source>
        <dbReference type="ARBA" id="ARBA00022553"/>
    </source>
</evidence>
<dbReference type="FunFam" id="3.30.200.20:FF:001008">
    <property type="entry name" value="Serine/threonine-protein kinase cek1"/>
    <property type="match status" value="1"/>
</dbReference>
<keyword evidence="6" id="KW-0418">Kinase</keyword>
<evidence type="ECO:0000259" key="13">
    <source>
        <dbReference type="PROSITE" id="PS50110"/>
    </source>
</evidence>
<dbReference type="InterPro" id="IPR008271">
    <property type="entry name" value="Ser/Thr_kinase_AS"/>
</dbReference>
<feature type="region of interest" description="Disordered" evidence="11">
    <location>
        <begin position="132"/>
        <end position="167"/>
    </location>
</feature>
<dbReference type="Proteomes" id="UP000191024">
    <property type="component" value="Chromosome G"/>
</dbReference>
<dbReference type="SUPFAM" id="SSF56112">
    <property type="entry name" value="Protein kinase-like (PK-like)"/>
    <property type="match status" value="1"/>
</dbReference>
<feature type="domain" description="Protein kinase" evidence="12">
    <location>
        <begin position="688"/>
        <end position="1074"/>
    </location>
</feature>
<evidence type="ECO:0000256" key="1">
    <source>
        <dbReference type="ARBA" id="ARBA00012513"/>
    </source>
</evidence>
<feature type="domain" description="Response regulatory" evidence="13">
    <location>
        <begin position="1379"/>
        <end position="1493"/>
    </location>
</feature>
<dbReference type="InterPro" id="IPR050236">
    <property type="entry name" value="Ser_Thr_kinase_AGC"/>
</dbReference>
<evidence type="ECO:0000256" key="2">
    <source>
        <dbReference type="ARBA" id="ARBA00022527"/>
    </source>
</evidence>
<feature type="region of interest" description="Disordered" evidence="11">
    <location>
        <begin position="570"/>
        <end position="596"/>
    </location>
</feature>
<evidence type="ECO:0000256" key="6">
    <source>
        <dbReference type="ARBA" id="ARBA00022777"/>
    </source>
</evidence>
<comment type="caution">
    <text evidence="10">Lacks conserved residue(s) required for the propagation of feature annotation.</text>
</comment>
<dbReference type="Gene3D" id="3.30.200.20">
    <property type="entry name" value="Phosphorylase Kinase, domain 1"/>
    <property type="match status" value="2"/>
</dbReference>
<dbReference type="CDD" id="cd05611">
    <property type="entry name" value="STKc_Rim15_like"/>
    <property type="match status" value="1"/>
</dbReference>
<feature type="compositionally biased region" description="Low complexity" evidence="11">
    <location>
        <begin position="1232"/>
        <end position="1245"/>
    </location>
</feature>
<dbReference type="InterPro" id="IPR011009">
    <property type="entry name" value="Kinase-like_dom_sf"/>
</dbReference>
<evidence type="ECO:0000256" key="10">
    <source>
        <dbReference type="PROSITE-ProRule" id="PRU00169"/>
    </source>
</evidence>
<evidence type="ECO:0000256" key="5">
    <source>
        <dbReference type="ARBA" id="ARBA00022741"/>
    </source>
</evidence>
<keyword evidence="5" id="KW-0547">Nucleotide-binding</keyword>
<dbReference type="Gene3D" id="3.40.50.2300">
    <property type="match status" value="1"/>
</dbReference>
<feature type="compositionally biased region" description="Basic and acidic residues" evidence="11">
    <location>
        <begin position="132"/>
        <end position="145"/>
    </location>
</feature>
<protein>
    <recommendedName>
        <fullName evidence="1">non-specific serine/threonine protein kinase</fullName>
        <ecNumber evidence="1">2.7.11.1</ecNumber>
    </recommendedName>
</protein>
<evidence type="ECO:0000259" key="12">
    <source>
        <dbReference type="PROSITE" id="PS50011"/>
    </source>
</evidence>
<comment type="catalytic activity">
    <reaction evidence="8">
        <text>L-threonyl-[protein] + ATP = O-phospho-L-threonyl-[protein] + ADP + H(+)</text>
        <dbReference type="Rhea" id="RHEA:46608"/>
        <dbReference type="Rhea" id="RHEA-COMP:11060"/>
        <dbReference type="Rhea" id="RHEA-COMP:11605"/>
        <dbReference type="ChEBI" id="CHEBI:15378"/>
        <dbReference type="ChEBI" id="CHEBI:30013"/>
        <dbReference type="ChEBI" id="CHEBI:30616"/>
        <dbReference type="ChEBI" id="CHEBI:61977"/>
        <dbReference type="ChEBI" id="CHEBI:456216"/>
        <dbReference type="EC" id="2.7.11.1"/>
    </reaction>
</comment>
<dbReference type="EMBL" id="LT598469">
    <property type="protein sequence ID" value="SCV02211.1"/>
    <property type="molecule type" value="Genomic_DNA"/>
</dbReference>
<keyword evidence="3" id="KW-0597">Phosphoprotein</keyword>
<dbReference type="Gene3D" id="1.10.510.10">
    <property type="entry name" value="Transferase(Phosphotransferase) domain 1"/>
    <property type="match status" value="2"/>
</dbReference>
<dbReference type="EC" id="2.7.11.1" evidence="1"/>
<dbReference type="GO" id="GO:0005737">
    <property type="term" value="C:cytoplasm"/>
    <property type="evidence" value="ECO:0007669"/>
    <property type="project" value="TreeGrafter"/>
</dbReference>
<feature type="region of interest" description="Disordered" evidence="11">
    <location>
        <begin position="1222"/>
        <end position="1300"/>
    </location>
</feature>
<reference evidence="14 15" key="1">
    <citation type="submission" date="2016-03" db="EMBL/GenBank/DDBJ databases">
        <authorList>
            <person name="Devillers H."/>
        </authorList>
    </citation>
    <scope>NUCLEOTIDE SEQUENCE [LARGE SCALE GENOMIC DNA]</scope>
    <source>
        <strain evidence="14">CBS 11717</strain>
    </source>
</reference>
<dbReference type="GO" id="GO:0006950">
    <property type="term" value="P:response to stress"/>
    <property type="evidence" value="ECO:0007669"/>
    <property type="project" value="UniProtKB-ARBA"/>
</dbReference>
<gene>
    <name evidence="14" type="ORF">LAMI_0G16908G</name>
</gene>
<evidence type="ECO:0000256" key="8">
    <source>
        <dbReference type="ARBA" id="ARBA00047899"/>
    </source>
</evidence>
<dbReference type="InterPro" id="IPR000961">
    <property type="entry name" value="AGC-kinase_C"/>
</dbReference>
<evidence type="ECO:0000256" key="9">
    <source>
        <dbReference type="ARBA" id="ARBA00048679"/>
    </source>
</evidence>
<dbReference type="PROSITE" id="PS50110">
    <property type="entry name" value="RESPONSE_REGULATORY"/>
    <property type="match status" value="1"/>
</dbReference>
<keyword evidence="2" id="KW-0723">Serine/threonine-protein kinase</keyword>
<dbReference type="InterPro" id="IPR001789">
    <property type="entry name" value="Sig_transdc_resp-reg_receiver"/>
</dbReference>
<feature type="region of interest" description="Disordered" evidence="11">
    <location>
        <begin position="842"/>
        <end position="908"/>
    </location>
</feature>
<dbReference type="GO" id="GO:1901992">
    <property type="term" value="P:positive regulation of mitotic cell cycle phase transition"/>
    <property type="evidence" value="ECO:0007669"/>
    <property type="project" value="UniProtKB-ARBA"/>
</dbReference>
<dbReference type="OrthoDB" id="162894at2759"/>
<feature type="compositionally biased region" description="Polar residues" evidence="11">
    <location>
        <begin position="845"/>
        <end position="860"/>
    </location>
</feature>
<dbReference type="SUPFAM" id="SSF52172">
    <property type="entry name" value="CheY-like"/>
    <property type="match status" value="1"/>
</dbReference>
<keyword evidence="7" id="KW-0067">ATP-binding</keyword>
<dbReference type="CDD" id="cd17546">
    <property type="entry name" value="REC_hyHK_CKI1_RcsC-like"/>
    <property type="match status" value="1"/>
</dbReference>
<dbReference type="STRING" id="1230905.A0A1G4KCV9"/>
<accession>A0A1G4KCV9</accession>
<feature type="compositionally biased region" description="Acidic residues" evidence="11">
    <location>
        <begin position="146"/>
        <end position="156"/>
    </location>
</feature>
<dbReference type="PROSITE" id="PS50011">
    <property type="entry name" value="PROTEIN_KINASE_DOM"/>
    <property type="match status" value="1"/>
</dbReference>
<dbReference type="SMART" id="SM00448">
    <property type="entry name" value="REC"/>
    <property type="match status" value="1"/>
</dbReference>
<evidence type="ECO:0000256" key="11">
    <source>
        <dbReference type="SAM" id="MobiDB-lite"/>
    </source>
</evidence>
<dbReference type="SMART" id="SM00133">
    <property type="entry name" value="S_TK_X"/>
    <property type="match status" value="1"/>
</dbReference>
<dbReference type="SMART" id="SM00220">
    <property type="entry name" value="S_TKc"/>
    <property type="match status" value="1"/>
</dbReference>
<comment type="catalytic activity">
    <reaction evidence="9">
        <text>L-seryl-[protein] + ATP = O-phospho-L-seryl-[protein] + ADP + H(+)</text>
        <dbReference type="Rhea" id="RHEA:17989"/>
        <dbReference type="Rhea" id="RHEA-COMP:9863"/>
        <dbReference type="Rhea" id="RHEA-COMP:11604"/>
        <dbReference type="ChEBI" id="CHEBI:15378"/>
        <dbReference type="ChEBI" id="CHEBI:29999"/>
        <dbReference type="ChEBI" id="CHEBI:30616"/>
        <dbReference type="ChEBI" id="CHEBI:83421"/>
        <dbReference type="ChEBI" id="CHEBI:456216"/>
        <dbReference type="EC" id="2.7.11.1"/>
    </reaction>
</comment>
<keyword evidence="4" id="KW-0808">Transferase</keyword>
<dbReference type="GO" id="GO:0000160">
    <property type="term" value="P:phosphorelay signal transduction system"/>
    <property type="evidence" value="ECO:0007669"/>
    <property type="project" value="InterPro"/>
</dbReference>
<dbReference type="PANTHER" id="PTHR24356:SF1">
    <property type="entry name" value="SERINE_THREONINE-PROTEIN KINASE GREATWALL"/>
    <property type="match status" value="1"/>
</dbReference>
<dbReference type="Pfam" id="PF00069">
    <property type="entry name" value="Pkinase"/>
    <property type="match status" value="2"/>
</dbReference>
<evidence type="ECO:0000313" key="14">
    <source>
        <dbReference type="EMBL" id="SCV02211.1"/>
    </source>
</evidence>
<dbReference type="PANTHER" id="PTHR24356">
    <property type="entry name" value="SERINE/THREONINE-PROTEIN KINASE"/>
    <property type="match status" value="1"/>
</dbReference>
<evidence type="ECO:0000256" key="4">
    <source>
        <dbReference type="ARBA" id="ARBA00022679"/>
    </source>
</evidence>
<name>A0A1G4KCV9_9SACH</name>
<dbReference type="InterPro" id="IPR000719">
    <property type="entry name" value="Prot_kinase_dom"/>
</dbReference>
<keyword evidence="15" id="KW-1185">Reference proteome</keyword>
<dbReference type="PROSITE" id="PS00108">
    <property type="entry name" value="PROTEIN_KINASE_ST"/>
    <property type="match status" value="1"/>
</dbReference>
<dbReference type="FunFam" id="1.10.510.10:FF:000340">
    <property type="entry name" value="Serine threonine protein kinase"/>
    <property type="match status" value="1"/>
</dbReference>
<sequence length="1513" mass="167864">MNDSNSGCDRKEGECWDEQARNQADWSSKRSSSSSSSSASLAYDEYLKVATDKSLSILLELDMNGKVKYLSSIWEKVVGTKRDLLVGQSISDFIMGNENDKSVFYRAVDLMVRQDCSYRVRFMAETGPLREAKREADIDSNKDNFDDNGNDNDNSDGETGSDGGVKLSRQRNSKFCEGVIELEGQGTVIYNKNLPSHSMWILKPFFEIDEMDNLPQHLVERLGFGAAIFSHYLSEIEEEMVLHEADLPTPKTELCRVCDSPVPAWWLETHSELCIFEHTLESNVQFLHDELVERKGRIEHIVSSLTTKDVKTLNYRGLPLPSLNSSDAQIVEVVKTEGEPVLQINTGKLDVIRSLNNLSELCDSAININTSELSTNLSDSTLFNAQPSGDYDFSPKTKENIEQVNNWGTALDFSEIADPGLKLFSEDTMYLAHEKVEALLRLDNTMKYSLKIKREIDNLVLMLIGEKLESNRINALGSPPFDALRRSAMGEEEEGELGQKMSTFRNDSTSKIASPLPQRPPSGIFAKPYVNYDETKPKDGDSIVKEDSASPLKVLAATSEDLCRNYPTFSGEDLDEQKSSVDDIPTLSVPPSQGYPKLNNNLGMTPMRGSPLLSFNFNTPLSSLHRNSASKSQSITLDRSPITSPFATASDCLTPEIHLNSGVPKQPLSPLLLATNQAKSTPPSIKDYDILKPISKGAYGSVYLAKRRLTGEYYAVKVLKKSDMIAKNQVTNVKSERAIMMVQSNKSYVAKLFATFQNKGNLFLVMEYLSGGDLSTLIKMMGCLPNQWAKQYISEVIYGVNDMHQNGIIHHDLKPDNLLIDAKGHVKLTDFGLSRMGLVRRHQGIQRQSTHSSSRKNSIVSEEASPLNFVKRHTRTDSPHSIPSIENSMNKKERSESNSSSQSALDVPHLNRSASQVSFSMLDVSRSGSPQPLFMHRRTSSSVSDMYDSGNPDYALFHPEDSRTDKKFFGTPDYFAPETIEGSGESVVCDWWSVGCMLFEFLLGYPPFHAPTVEEVFSNILSGNILWPEFSSEEEEREQLSPEAKDLIKKLLVNDPQKRLGANGFDEIRQHPYFEGTDWDNIYDEDPSFVPTVENPESTDYFDLRGAALEDLSDPEEGLPGVSGDVSPPAGIRQGSDQNSGASTPGQKMTVASVLEGVGQDMGSNHSSPTTRYIPLAIPPHLRERRVSKLNELQTEFGSFNFRNLPALDKANKDAINRLKSEHIADHHHNRSSTASLSSSSSEMSGKTRNEKLGLLGSPGSRESACLHLHSPSRRGSEDRGNASRRSIGDHSPLTPSSAHEMIESPSLLKFKSPTWTAAASSRSRLHSRTSSIRSVPNETLTDDDDKLSTLSRSEGPRGAKRTARRSSSGSGPCVENLDVLICEPIPIHRYKLTKDLEGLGCSVMSVGDGDEMVRRATSGVKFDLIFTALKLPKLGAVDIVRLLRNTNSINCKTPIMAVTGYYHEAQQAGVFDDVLERPVDREHLRRLLLKFSIRKPPFPEDSMSSDTDIDLS</sequence>
<proteinExistence type="predicted"/>
<evidence type="ECO:0000313" key="15">
    <source>
        <dbReference type="Proteomes" id="UP000191024"/>
    </source>
</evidence>
<evidence type="ECO:0000256" key="7">
    <source>
        <dbReference type="ARBA" id="ARBA00022840"/>
    </source>
</evidence>
<dbReference type="GO" id="GO:0005634">
    <property type="term" value="C:nucleus"/>
    <property type="evidence" value="ECO:0007669"/>
    <property type="project" value="TreeGrafter"/>
</dbReference>
<dbReference type="GO" id="GO:0004674">
    <property type="term" value="F:protein serine/threonine kinase activity"/>
    <property type="evidence" value="ECO:0007669"/>
    <property type="project" value="UniProtKB-KW"/>
</dbReference>
<organism evidence="14 15">
    <name type="scientific">Lachancea mirantina</name>
    <dbReference type="NCBI Taxonomy" id="1230905"/>
    <lineage>
        <taxon>Eukaryota</taxon>
        <taxon>Fungi</taxon>
        <taxon>Dikarya</taxon>
        <taxon>Ascomycota</taxon>
        <taxon>Saccharomycotina</taxon>
        <taxon>Saccharomycetes</taxon>
        <taxon>Saccharomycetales</taxon>
        <taxon>Saccharomycetaceae</taxon>
        <taxon>Lachancea</taxon>
    </lineage>
</organism>
<dbReference type="InterPro" id="IPR011006">
    <property type="entry name" value="CheY-like_superfamily"/>
</dbReference>